<accession>A0A0F9Q0V3</accession>
<organism evidence="2">
    <name type="scientific">marine sediment metagenome</name>
    <dbReference type="NCBI Taxonomy" id="412755"/>
    <lineage>
        <taxon>unclassified sequences</taxon>
        <taxon>metagenomes</taxon>
        <taxon>ecological metagenomes</taxon>
    </lineage>
</organism>
<feature type="region of interest" description="Disordered" evidence="1">
    <location>
        <begin position="1"/>
        <end position="28"/>
    </location>
</feature>
<evidence type="ECO:0000256" key="1">
    <source>
        <dbReference type="SAM" id="MobiDB-lite"/>
    </source>
</evidence>
<gene>
    <name evidence="2" type="ORF">LCGC14_0762280</name>
</gene>
<name>A0A0F9Q0V3_9ZZZZ</name>
<evidence type="ECO:0000313" key="2">
    <source>
        <dbReference type="EMBL" id="KKN37545.1"/>
    </source>
</evidence>
<reference evidence="2" key="1">
    <citation type="journal article" date="2015" name="Nature">
        <title>Complex archaea that bridge the gap between prokaryotes and eukaryotes.</title>
        <authorList>
            <person name="Spang A."/>
            <person name="Saw J.H."/>
            <person name="Jorgensen S.L."/>
            <person name="Zaremba-Niedzwiedzka K."/>
            <person name="Martijn J."/>
            <person name="Lind A.E."/>
            <person name="van Eijk R."/>
            <person name="Schleper C."/>
            <person name="Guy L."/>
            <person name="Ettema T.J."/>
        </authorList>
    </citation>
    <scope>NUCLEOTIDE SEQUENCE</scope>
</reference>
<comment type="caution">
    <text evidence="2">The sequence shown here is derived from an EMBL/GenBank/DDBJ whole genome shotgun (WGS) entry which is preliminary data.</text>
</comment>
<dbReference type="AlphaFoldDB" id="A0A0F9Q0V3"/>
<dbReference type="EMBL" id="LAZR01001886">
    <property type="protein sequence ID" value="KKN37545.1"/>
    <property type="molecule type" value="Genomic_DNA"/>
</dbReference>
<protein>
    <submittedName>
        <fullName evidence="2">Uncharacterized protein</fullName>
    </submittedName>
</protein>
<sequence>MRNRAGPSGFKRASWVDKGEVNPETNESLSGICKNCNEWSAELKDSACIDEECIRAQLDKKVEAGEAVRFQTDVLGSDGKVGTLFEQGAKKFFVEKK</sequence>
<proteinExistence type="predicted"/>